<keyword evidence="2" id="KW-1185">Reference proteome</keyword>
<protein>
    <submittedName>
        <fullName evidence="1">Succinyl-CoA synthetase subunit beta</fullName>
    </submittedName>
</protein>
<proteinExistence type="predicted"/>
<dbReference type="AlphaFoldDB" id="W5YH05"/>
<accession>W5YH05</accession>
<evidence type="ECO:0000313" key="2">
    <source>
        <dbReference type="Proteomes" id="UP000061489"/>
    </source>
</evidence>
<gene>
    <name evidence="1" type="ORF">AU14_06185</name>
</gene>
<dbReference type="HOGENOM" id="CLU_079003_0_0_6"/>
<evidence type="ECO:0000313" key="1">
    <source>
        <dbReference type="EMBL" id="AHI28351.1"/>
    </source>
</evidence>
<dbReference type="Gene3D" id="2.60.120.430">
    <property type="entry name" value="Galactose-binding lectin"/>
    <property type="match status" value="1"/>
</dbReference>
<dbReference type="KEGG" id="msx:AU14_06185"/>
<sequence>MLAFGIAVETVQANMGRDFDLRDLLRNLIGLWFVLAWQPLLTFRVRNRAITAILALSSTLLLLYELSTTGVQAARYFKLEHQLPQVYDFDHSNPSLYWRGSVEPSSRHNGKHDQSLKIELGTERYSGASLYRVPSDWRDFETLTLRLHNPTSEPLTLILRINDIQHERGSNALSDRYNTRLALPPGVSSHTISLADIEQAPATRTMNLRQVRRLTLFATELSEPRTVFLQELRLD</sequence>
<name>W5YH05_9GAMM</name>
<reference evidence="1 2" key="1">
    <citation type="journal article" date="2014" name="Genome Announc.">
        <title>Draft Genome Sequences of Marinobacter similis A3d10T and Marinobacter salarius R9SW1T.</title>
        <authorList>
            <person name="Ivanova E.P."/>
            <person name="Ng H.J."/>
            <person name="Webb H.K."/>
            <person name="Feng G."/>
            <person name="Oshima K."/>
            <person name="Hattori M."/>
            <person name="Ohkuma M."/>
            <person name="Sergeev A.F."/>
            <person name="Mikhailov V.V."/>
            <person name="Crawford R.J."/>
            <person name="Sawabe T."/>
        </authorList>
    </citation>
    <scope>NUCLEOTIDE SEQUENCE [LARGE SCALE GENOMIC DNA]</scope>
    <source>
        <strain evidence="1 2">A3d10</strain>
    </source>
</reference>
<dbReference type="EMBL" id="CP007151">
    <property type="protein sequence ID" value="AHI28351.1"/>
    <property type="molecule type" value="Genomic_DNA"/>
</dbReference>
<dbReference type="Proteomes" id="UP000061489">
    <property type="component" value="Chromosome"/>
</dbReference>
<organism evidence="1 2">
    <name type="scientific">Marinobacter similis</name>
    <dbReference type="NCBI Taxonomy" id="1420916"/>
    <lineage>
        <taxon>Bacteria</taxon>
        <taxon>Pseudomonadati</taxon>
        <taxon>Pseudomonadota</taxon>
        <taxon>Gammaproteobacteria</taxon>
        <taxon>Pseudomonadales</taxon>
        <taxon>Marinobacteraceae</taxon>
        <taxon>Marinobacter</taxon>
    </lineage>
</organism>